<name>A0A4V1BYX1_9BURK</name>
<dbReference type="Proteomes" id="UP000295294">
    <property type="component" value="Chromosome 2"/>
</dbReference>
<proteinExistence type="predicted"/>
<evidence type="ECO:0000313" key="1">
    <source>
        <dbReference type="EMBL" id="QBY53302.1"/>
    </source>
</evidence>
<protein>
    <submittedName>
        <fullName evidence="1">Uncharacterized protein</fullName>
    </submittedName>
</protein>
<organism evidence="1 2">
    <name type="scientific">Cupriavidus oxalaticus</name>
    <dbReference type="NCBI Taxonomy" id="96344"/>
    <lineage>
        <taxon>Bacteria</taxon>
        <taxon>Pseudomonadati</taxon>
        <taxon>Pseudomonadota</taxon>
        <taxon>Betaproteobacteria</taxon>
        <taxon>Burkholderiales</taxon>
        <taxon>Burkholderiaceae</taxon>
        <taxon>Cupriavidus</taxon>
    </lineage>
</organism>
<sequence length="83" mass="9485">MNPLASCAIGWLSSIAKFKARKAKREVSPGTMICVSGHYRELSRERDLTSFATAPPESLERRMLIRKQPDSEPVRRFIHLQET</sequence>
<gene>
    <name evidence="1" type="ORF">E0W60_19615</name>
</gene>
<dbReference type="RefSeq" id="WP_135705331.1">
    <property type="nucleotide sequence ID" value="NZ_CP038635.1"/>
</dbReference>
<evidence type="ECO:0000313" key="2">
    <source>
        <dbReference type="Proteomes" id="UP000295294"/>
    </source>
</evidence>
<dbReference type="KEGG" id="cox:E0W60_19615"/>
<dbReference type="EMBL" id="CP038635">
    <property type="protein sequence ID" value="QBY53302.1"/>
    <property type="molecule type" value="Genomic_DNA"/>
</dbReference>
<accession>A0A4V1BYX1</accession>
<dbReference type="AlphaFoldDB" id="A0A4V1BYX1"/>
<reference evidence="1 2" key="1">
    <citation type="submission" date="2019-03" db="EMBL/GenBank/DDBJ databases">
        <title>Efficiently degradation of phenoxyalkanoic acid herbicides by Cupriavidus oxalaticus strain X32.</title>
        <authorList>
            <person name="Sheng X."/>
        </authorList>
    </citation>
    <scope>NUCLEOTIDE SEQUENCE [LARGE SCALE GENOMIC DNA]</scope>
    <source>
        <strain evidence="1 2">X32</strain>
    </source>
</reference>